<reference evidence="8 9" key="1">
    <citation type="submission" date="2019-04" db="EMBL/GenBank/DDBJ databases">
        <authorList>
            <person name="Van Vliet M D."/>
        </authorList>
    </citation>
    <scope>NUCLEOTIDE SEQUENCE [LARGE SCALE GENOMIC DNA]</scope>
    <source>
        <strain evidence="8 9">F21</strain>
    </source>
</reference>
<comment type="similarity">
    <text evidence="2">Belongs to the polysaccharide synthase family.</text>
</comment>
<keyword evidence="9" id="KW-1185">Reference proteome</keyword>
<feature type="transmembrane region" description="Helical" evidence="7">
    <location>
        <begin position="323"/>
        <end position="343"/>
    </location>
</feature>
<evidence type="ECO:0000313" key="8">
    <source>
        <dbReference type="EMBL" id="VGO21028.1"/>
    </source>
</evidence>
<feature type="transmembrane region" description="Helical" evidence="7">
    <location>
        <begin position="149"/>
        <end position="174"/>
    </location>
</feature>
<feature type="transmembrane region" description="Helical" evidence="7">
    <location>
        <begin position="364"/>
        <end position="394"/>
    </location>
</feature>
<evidence type="ECO:0000256" key="4">
    <source>
        <dbReference type="ARBA" id="ARBA00022692"/>
    </source>
</evidence>
<feature type="transmembrane region" description="Helical" evidence="7">
    <location>
        <begin position="42"/>
        <end position="59"/>
    </location>
</feature>
<evidence type="ECO:0000256" key="7">
    <source>
        <dbReference type="SAM" id="Phobius"/>
    </source>
</evidence>
<accession>A0A6C2ULP1</accession>
<proteinExistence type="inferred from homology"/>
<evidence type="ECO:0000313" key="9">
    <source>
        <dbReference type="Proteomes" id="UP000346198"/>
    </source>
</evidence>
<keyword evidence="3" id="KW-1003">Cell membrane</keyword>
<keyword evidence="6 7" id="KW-0472">Membrane</keyword>
<dbReference type="CDD" id="cd13127">
    <property type="entry name" value="MATE_tuaB_like"/>
    <property type="match status" value="1"/>
</dbReference>
<dbReference type="Proteomes" id="UP000346198">
    <property type="component" value="Unassembled WGS sequence"/>
</dbReference>
<comment type="subcellular location">
    <subcellularLocation>
        <location evidence="1">Cell membrane</location>
        <topology evidence="1">Multi-pass membrane protein</topology>
    </subcellularLocation>
</comment>
<evidence type="ECO:0000256" key="6">
    <source>
        <dbReference type="ARBA" id="ARBA00023136"/>
    </source>
</evidence>
<feature type="transmembrane region" description="Helical" evidence="7">
    <location>
        <begin position="80"/>
        <end position="103"/>
    </location>
</feature>
<sequence length="482" mass="53707">MPSLGKQALHGAFWSFAERFGQQGIQFVIGIVLARLLEPKDFGVLGMIMIFFALAESVVDSGFGQALIQKQDASRTDESTIFWFNLLLGLFMAGALFLAAPWISSFYGLPLLKLVTQAYALNLLINSFGIVQNALLIKDLAFKRRMVAVLASMLISGLVGIFLAIQGFGVWALVVQSLVMNATRTVGLWMVHSWRPLFVFSTTSLRRLWKFGSHLLFAGLSNTIFDNIYLVIIGRVYSASDLGFYQRSKQLVMLTSYSLSQVISQVNFPLISRIQNDPIRMRYISEKIFRSTMLLILPIMTGLALIAPSLIQVVFGEKWMPCISYFQALCVVGILYPLNLLNLDILKALGRSDLIFRLEFFKKGLVLLNITIAWRYGIMALLLGQVCCSFLALIPNSFYNRRFIKFGILAQLSSIKGIVTSVAIAGVIAFLFGGLLEGNLTKLLLQSVVYAILCSGILWMLKEPTFVELTKMCWTQVSGGKE</sequence>
<feature type="transmembrane region" description="Helical" evidence="7">
    <location>
        <begin position="414"/>
        <end position="436"/>
    </location>
</feature>
<dbReference type="EMBL" id="CAAHFH010000002">
    <property type="protein sequence ID" value="VGO21028.1"/>
    <property type="molecule type" value="Genomic_DNA"/>
</dbReference>
<evidence type="ECO:0000256" key="5">
    <source>
        <dbReference type="ARBA" id="ARBA00022989"/>
    </source>
</evidence>
<feature type="transmembrane region" description="Helical" evidence="7">
    <location>
        <begin position="292"/>
        <end position="311"/>
    </location>
</feature>
<feature type="transmembrane region" description="Helical" evidence="7">
    <location>
        <begin position="118"/>
        <end position="137"/>
    </location>
</feature>
<dbReference type="InterPro" id="IPR050833">
    <property type="entry name" value="Poly_Biosynth_Transport"/>
</dbReference>
<feature type="transmembrane region" description="Helical" evidence="7">
    <location>
        <begin position="443"/>
        <end position="461"/>
    </location>
</feature>
<protein>
    <submittedName>
        <fullName evidence="8">Teichuronic acid biosynthesis protein TuaB</fullName>
    </submittedName>
</protein>
<gene>
    <name evidence="8" type="primary">tuaB_3</name>
    <name evidence="8" type="ORF">SCARR_03097</name>
</gene>
<dbReference type="PANTHER" id="PTHR30250:SF10">
    <property type="entry name" value="LIPOPOLYSACCHARIDE BIOSYNTHESIS PROTEIN WZXC"/>
    <property type="match status" value="1"/>
</dbReference>
<keyword evidence="5 7" id="KW-1133">Transmembrane helix</keyword>
<evidence type="ECO:0000256" key="1">
    <source>
        <dbReference type="ARBA" id="ARBA00004651"/>
    </source>
</evidence>
<feature type="transmembrane region" description="Helical" evidence="7">
    <location>
        <begin position="215"/>
        <end position="238"/>
    </location>
</feature>
<dbReference type="Pfam" id="PF13440">
    <property type="entry name" value="Polysacc_synt_3"/>
    <property type="match status" value="1"/>
</dbReference>
<evidence type="ECO:0000256" key="2">
    <source>
        <dbReference type="ARBA" id="ARBA00007430"/>
    </source>
</evidence>
<organism evidence="8 9">
    <name type="scientific">Pontiella sulfatireligans</name>
    <dbReference type="NCBI Taxonomy" id="2750658"/>
    <lineage>
        <taxon>Bacteria</taxon>
        <taxon>Pseudomonadati</taxon>
        <taxon>Kiritimatiellota</taxon>
        <taxon>Kiritimatiellia</taxon>
        <taxon>Kiritimatiellales</taxon>
        <taxon>Pontiellaceae</taxon>
        <taxon>Pontiella</taxon>
    </lineage>
</organism>
<keyword evidence="4 7" id="KW-0812">Transmembrane</keyword>
<dbReference type="GO" id="GO:0005886">
    <property type="term" value="C:plasma membrane"/>
    <property type="evidence" value="ECO:0007669"/>
    <property type="project" value="UniProtKB-SubCell"/>
</dbReference>
<dbReference type="PANTHER" id="PTHR30250">
    <property type="entry name" value="PST FAMILY PREDICTED COLANIC ACID TRANSPORTER"/>
    <property type="match status" value="1"/>
</dbReference>
<name>A0A6C2ULP1_9BACT</name>
<evidence type="ECO:0000256" key="3">
    <source>
        <dbReference type="ARBA" id="ARBA00022475"/>
    </source>
</evidence>
<dbReference type="AlphaFoldDB" id="A0A6C2ULP1"/>